<dbReference type="GO" id="GO:0007005">
    <property type="term" value="P:mitochondrion organization"/>
    <property type="evidence" value="ECO:0007669"/>
    <property type="project" value="TreeGrafter"/>
</dbReference>
<sequence>MTLSLTSLRNTQRGSPIVSDVHPETLGPGMAKWFLRLGAVITGGLALSDFYVATRVDPNDVAFIRIARAVTTTAVISFDYMTSLRGLEYGTEEYETAQSQVHHRSARRLLDLCSANRGTFIKVGQHLGGLDYLLPEEYTSTLRILHSKAPQSSLQEIQQVIEDDLGKEISFNTKICLMTVR</sequence>
<dbReference type="OMA" id="MAKWFLR"/>
<protein>
    <recommendedName>
        <fullName evidence="4">ABC1 atypical kinase-like domain-containing protein</fullName>
    </recommendedName>
</protein>
<dbReference type="GO" id="GO:0055088">
    <property type="term" value="P:lipid homeostasis"/>
    <property type="evidence" value="ECO:0007669"/>
    <property type="project" value="TreeGrafter"/>
</dbReference>
<dbReference type="PANTHER" id="PTHR43173">
    <property type="entry name" value="ABC1 FAMILY PROTEIN"/>
    <property type="match status" value="1"/>
</dbReference>
<proteinExistence type="predicted"/>
<gene>
    <name evidence="2" type="ORF">scyTo_0001762</name>
</gene>
<dbReference type="EMBL" id="BFAA01000407">
    <property type="protein sequence ID" value="GCB71950.1"/>
    <property type="molecule type" value="Genomic_DNA"/>
</dbReference>
<dbReference type="InterPro" id="IPR051130">
    <property type="entry name" value="Mito_struct-func_regulator"/>
</dbReference>
<evidence type="ECO:0000313" key="2">
    <source>
        <dbReference type="EMBL" id="GCB71950.1"/>
    </source>
</evidence>
<keyword evidence="3" id="KW-1185">Reference proteome</keyword>
<feature type="region of interest" description="Disordered" evidence="1">
    <location>
        <begin position="1"/>
        <end position="20"/>
    </location>
</feature>
<feature type="compositionally biased region" description="Polar residues" evidence="1">
    <location>
        <begin position="1"/>
        <end position="14"/>
    </location>
</feature>
<dbReference type="GO" id="GO:0005743">
    <property type="term" value="C:mitochondrial inner membrane"/>
    <property type="evidence" value="ECO:0007669"/>
    <property type="project" value="TreeGrafter"/>
</dbReference>
<dbReference type="AlphaFoldDB" id="A0A401PFN5"/>
<organism evidence="2 3">
    <name type="scientific">Scyliorhinus torazame</name>
    <name type="common">Cloudy catshark</name>
    <name type="synonym">Catulus torazame</name>
    <dbReference type="NCBI Taxonomy" id="75743"/>
    <lineage>
        <taxon>Eukaryota</taxon>
        <taxon>Metazoa</taxon>
        <taxon>Chordata</taxon>
        <taxon>Craniata</taxon>
        <taxon>Vertebrata</taxon>
        <taxon>Chondrichthyes</taxon>
        <taxon>Elasmobranchii</taxon>
        <taxon>Galeomorphii</taxon>
        <taxon>Galeoidea</taxon>
        <taxon>Carcharhiniformes</taxon>
        <taxon>Scyliorhinidae</taxon>
        <taxon>Scyliorhinus</taxon>
    </lineage>
</organism>
<evidence type="ECO:0000256" key="1">
    <source>
        <dbReference type="SAM" id="MobiDB-lite"/>
    </source>
</evidence>
<dbReference type="Proteomes" id="UP000288216">
    <property type="component" value="Unassembled WGS sequence"/>
</dbReference>
<dbReference type="PANTHER" id="PTHR43173:SF19">
    <property type="entry name" value="AARF DOMAIN-CONTAINING PROTEIN KINASE 1"/>
    <property type="match status" value="1"/>
</dbReference>
<dbReference type="OrthoDB" id="427480at2759"/>
<evidence type="ECO:0000313" key="3">
    <source>
        <dbReference type="Proteomes" id="UP000288216"/>
    </source>
</evidence>
<name>A0A401PFN5_SCYTO</name>
<comment type="caution">
    <text evidence="2">The sequence shown here is derived from an EMBL/GenBank/DDBJ whole genome shotgun (WGS) entry which is preliminary data.</text>
</comment>
<evidence type="ECO:0008006" key="4">
    <source>
        <dbReference type="Google" id="ProtNLM"/>
    </source>
</evidence>
<reference evidence="2 3" key="1">
    <citation type="journal article" date="2018" name="Nat. Ecol. Evol.">
        <title>Shark genomes provide insights into elasmobranch evolution and the origin of vertebrates.</title>
        <authorList>
            <person name="Hara Y"/>
            <person name="Yamaguchi K"/>
            <person name="Onimaru K"/>
            <person name="Kadota M"/>
            <person name="Koyanagi M"/>
            <person name="Keeley SD"/>
            <person name="Tatsumi K"/>
            <person name="Tanaka K"/>
            <person name="Motone F"/>
            <person name="Kageyama Y"/>
            <person name="Nozu R"/>
            <person name="Adachi N"/>
            <person name="Nishimura O"/>
            <person name="Nakagawa R"/>
            <person name="Tanegashima C"/>
            <person name="Kiyatake I"/>
            <person name="Matsumoto R"/>
            <person name="Murakumo K"/>
            <person name="Nishida K"/>
            <person name="Terakita A"/>
            <person name="Kuratani S"/>
            <person name="Sato K"/>
            <person name="Hyodo S Kuraku.S."/>
        </authorList>
    </citation>
    <scope>NUCLEOTIDE SEQUENCE [LARGE SCALE GENOMIC DNA]</scope>
</reference>
<accession>A0A401PFN5</accession>
<dbReference type="STRING" id="75743.A0A401PFN5"/>